<dbReference type="FunFam" id="3.30.70.80:FF:000002">
    <property type="entry name" value="Subtilisin-like protease SBT5.3"/>
    <property type="match status" value="1"/>
</dbReference>
<dbReference type="GO" id="GO:0004252">
    <property type="term" value="F:serine-type endopeptidase activity"/>
    <property type="evidence" value="ECO:0007669"/>
    <property type="project" value="InterPro"/>
</dbReference>
<evidence type="ECO:0000256" key="6">
    <source>
        <dbReference type="SAM" id="SignalP"/>
    </source>
</evidence>
<feature type="chain" id="PRO_5029666261" description="Inhibitor I9 domain-containing protein" evidence="6">
    <location>
        <begin position="25"/>
        <end position="181"/>
    </location>
</feature>
<comment type="caution">
    <text evidence="8">The sequence shown here is derived from an EMBL/GenBank/DDBJ whole genome shotgun (WGS) entry which is preliminary data.</text>
</comment>
<keyword evidence="9" id="KW-1185">Reference proteome</keyword>
<evidence type="ECO:0000313" key="8">
    <source>
        <dbReference type="EMBL" id="KAF5947546.1"/>
    </source>
</evidence>
<keyword evidence="5" id="KW-0720">Serine protease</keyword>
<keyword evidence="4" id="KW-0378">Hydrolase</keyword>
<gene>
    <name evidence="8" type="ORF">HYC85_013503</name>
</gene>
<evidence type="ECO:0000256" key="2">
    <source>
        <dbReference type="ARBA" id="ARBA00022670"/>
    </source>
</evidence>
<dbReference type="PANTHER" id="PTHR48222:SF4">
    <property type="entry name" value="PROTEINASE INHIBITOR, PROPEPTIDE"/>
    <property type="match status" value="1"/>
</dbReference>
<accession>A0A7J7H6Z3</accession>
<dbReference type="Pfam" id="PF05922">
    <property type="entry name" value="Inhibitor_I9"/>
    <property type="match status" value="1"/>
</dbReference>
<evidence type="ECO:0000259" key="7">
    <source>
        <dbReference type="Pfam" id="PF05922"/>
    </source>
</evidence>
<dbReference type="PANTHER" id="PTHR48222">
    <property type="entry name" value="PROTEINASE INHIBITOR, PROPEPTIDE"/>
    <property type="match status" value="1"/>
</dbReference>
<protein>
    <recommendedName>
        <fullName evidence="7">Inhibitor I9 domain-containing protein</fullName>
    </recommendedName>
</protein>
<keyword evidence="3 6" id="KW-0732">Signal</keyword>
<comment type="similarity">
    <text evidence="1">Belongs to the peptidase S8 family.</text>
</comment>
<organism evidence="8 9">
    <name type="scientific">Camellia sinensis</name>
    <name type="common">Tea plant</name>
    <name type="synonym">Thea sinensis</name>
    <dbReference type="NCBI Taxonomy" id="4442"/>
    <lineage>
        <taxon>Eukaryota</taxon>
        <taxon>Viridiplantae</taxon>
        <taxon>Streptophyta</taxon>
        <taxon>Embryophyta</taxon>
        <taxon>Tracheophyta</taxon>
        <taxon>Spermatophyta</taxon>
        <taxon>Magnoliopsida</taxon>
        <taxon>eudicotyledons</taxon>
        <taxon>Gunneridae</taxon>
        <taxon>Pentapetalae</taxon>
        <taxon>asterids</taxon>
        <taxon>Ericales</taxon>
        <taxon>Theaceae</taxon>
        <taxon>Camellia</taxon>
    </lineage>
</organism>
<dbReference type="GO" id="GO:0006508">
    <property type="term" value="P:proteolysis"/>
    <property type="evidence" value="ECO:0007669"/>
    <property type="project" value="UniProtKB-KW"/>
</dbReference>
<reference evidence="9" key="1">
    <citation type="journal article" date="2020" name="Nat. Commun.">
        <title>Genome assembly of wild tea tree DASZ reveals pedigree and selection history of tea varieties.</title>
        <authorList>
            <person name="Zhang W."/>
            <person name="Zhang Y."/>
            <person name="Qiu H."/>
            <person name="Guo Y."/>
            <person name="Wan H."/>
            <person name="Zhang X."/>
            <person name="Scossa F."/>
            <person name="Alseekh S."/>
            <person name="Zhang Q."/>
            <person name="Wang P."/>
            <person name="Xu L."/>
            <person name="Schmidt M.H."/>
            <person name="Jia X."/>
            <person name="Li D."/>
            <person name="Zhu A."/>
            <person name="Guo F."/>
            <person name="Chen W."/>
            <person name="Ni D."/>
            <person name="Usadel B."/>
            <person name="Fernie A.R."/>
            <person name="Wen W."/>
        </authorList>
    </citation>
    <scope>NUCLEOTIDE SEQUENCE [LARGE SCALE GENOMIC DNA]</scope>
    <source>
        <strain evidence="9">cv. G240</strain>
    </source>
</reference>
<evidence type="ECO:0000256" key="1">
    <source>
        <dbReference type="ARBA" id="ARBA00011073"/>
    </source>
</evidence>
<dbReference type="Proteomes" id="UP000593564">
    <property type="component" value="Unassembled WGS sequence"/>
</dbReference>
<sequence>MKNHHFILTYFILIILHLLLSVFCAQPQVYIVYIGEHLGEKTYQEIEDAHHSYLLSIKSSKQEAKASLVYSYKKVINGFSAWLTPDQAAKLAEREEVISVFKSEPKRYSLQTTRSWDFVNLLEQQGQHDFTNTNNQQLLDKANYGEDVIVGVLDSVEADPLIGRAGVLISGPSPLVPKFPS</sequence>
<evidence type="ECO:0000256" key="5">
    <source>
        <dbReference type="ARBA" id="ARBA00022825"/>
    </source>
</evidence>
<feature type="domain" description="Inhibitor I9" evidence="7">
    <location>
        <begin position="29"/>
        <end position="105"/>
    </location>
</feature>
<dbReference type="Gene3D" id="3.30.70.80">
    <property type="entry name" value="Peptidase S8 propeptide/proteinase inhibitor I9"/>
    <property type="match status" value="1"/>
</dbReference>
<evidence type="ECO:0000256" key="4">
    <source>
        <dbReference type="ARBA" id="ARBA00022801"/>
    </source>
</evidence>
<evidence type="ECO:0000313" key="9">
    <source>
        <dbReference type="Proteomes" id="UP000593564"/>
    </source>
</evidence>
<reference evidence="8 9" key="2">
    <citation type="submission" date="2020-07" db="EMBL/GenBank/DDBJ databases">
        <title>Genome assembly of wild tea tree DASZ reveals pedigree and selection history of tea varieties.</title>
        <authorList>
            <person name="Zhang W."/>
        </authorList>
    </citation>
    <scope>NUCLEOTIDE SEQUENCE [LARGE SCALE GENOMIC DNA]</scope>
    <source>
        <strain evidence="9">cv. G240</strain>
        <tissue evidence="8">Leaf</tissue>
    </source>
</reference>
<dbReference type="AlphaFoldDB" id="A0A7J7H6Z3"/>
<feature type="signal peptide" evidence="6">
    <location>
        <begin position="1"/>
        <end position="24"/>
    </location>
</feature>
<keyword evidence="2" id="KW-0645">Protease</keyword>
<evidence type="ECO:0000256" key="3">
    <source>
        <dbReference type="ARBA" id="ARBA00022729"/>
    </source>
</evidence>
<proteinExistence type="inferred from homology"/>
<dbReference type="InterPro" id="IPR037045">
    <property type="entry name" value="S8pro/Inhibitor_I9_sf"/>
</dbReference>
<dbReference type="SUPFAM" id="SSF52743">
    <property type="entry name" value="Subtilisin-like"/>
    <property type="match status" value="1"/>
</dbReference>
<dbReference type="EMBL" id="JACBKZ010000006">
    <property type="protein sequence ID" value="KAF5947546.1"/>
    <property type="molecule type" value="Genomic_DNA"/>
</dbReference>
<name>A0A7J7H6Z3_CAMSI</name>
<dbReference type="InterPro" id="IPR036852">
    <property type="entry name" value="Peptidase_S8/S53_dom_sf"/>
</dbReference>
<dbReference type="InterPro" id="IPR010259">
    <property type="entry name" value="S8pro/Inhibitor_I9"/>
</dbReference>